<feature type="transmembrane region" description="Helical" evidence="1">
    <location>
        <begin position="80"/>
        <end position="99"/>
    </location>
</feature>
<name>A0A3G5A1N6_9VIRU</name>
<evidence type="ECO:0000256" key="1">
    <source>
        <dbReference type="SAM" id="Phobius"/>
    </source>
</evidence>
<feature type="transmembrane region" description="Helical" evidence="1">
    <location>
        <begin position="168"/>
        <end position="190"/>
    </location>
</feature>
<evidence type="ECO:0000313" key="2">
    <source>
        <dbReference type="EMBL" id="AYV80414.1"/>
    </source>
</evidence>
<gene>
    <name evidence="2" type="ORF">Harvfovirus1_39</name>
</gene>
<dbReference type="EMBL" id="MK072243">
    <property type="protein sequence ID" value="AYV80414.1"/>
    <property type="molecule type" value="Genomic_DNA"/>
</dbReference>
<organism evidence="2">
    <name type="scientific">Harvfovirus sp</name>
    <dbReference type="NCBI Taxonomy" id="2487768"/>
    <lineage>
        <taxon>Viruses</taxon>
        <taxon>Varidnaviria</taxon>
        <taxon>Bamfordvirae</taxon>
        <taxon>Nucleocytoviricota</taxon>
        <taxon>Megaviricetes</taxon>
        <taxon>Imitervirales</taxon>
        <taxon>Mimiviridae</taxon>
        <taxon>Klosneuvirinae</taxon>
    </lineage>
</organism>
<feature type="transmembrane region" description="Helical" evidence="1">
    <location>
        <begin position="14"/>
        <end position="35"/>
    </location>
</feature>
<keyword evidence="1" id="KW-0812">Transmembrane</keyword>
<sequence length="207" mass="24480">MTVQAFNATTENKLYIISGLFMISTLMMYFNALLYKFYLYHLRIYIQSGDETKFIPLTESEKNLMNEIDDLRYIRLLRRINFIFLCFITCYSIMTFNIPRSDNTIGLNNLTFAYVFNFLIEFPHGMWGSYQVKIVMILCFACTSFVNLIIMILFMIKENHLILFEYNIGLILFEVLFLIMMVGITICCSWESKKYVKSYNAKDYGTV</sequence>
<keyword evidence="1" id="KW-1133">Transmembrane helix</keyword>
<feature type="transmembrane region" description="Helical" evidence="1">
    <location>
        <begin position="105"/>
        <end position="122"/>
    </location>
</feature>
<keyword evidence="1" id="KW-0472">Membrane</keyword>
<reference evidence="2" key="1">
    <citation type="submission" date="2018-10" db="EMBL/GenBank/DDBJ databases">
        <title>Hidden diversity of soil giant viruses.</title>
        <authorList>
            <person name="Schulz F."/>
            <person name="Alteio L."/>
            <person name="Goudeau D."/>
            <person name="Ryan E.M."/>
            <person name="Malmstrom R.R."/>
            <person name="Blanchard J."/>
            <person name="Woyke T."/>
        </authorList>
    </citation>
    <scope>NUCLEOTIDE SEQUENCE</scope>
    <source>
        <strain evidence="2">HAV1</strain>
    </source>
</reference>
<accession>A0A3G5A1N6</accession>
<proteinExistence type="predicted"/>
<feature type="transmembrane region" description="Helical" evidence="1">
    <location>
        <begin position="134"/>
        <end position="156"/>
    </location>
</feature>
<protein>
    <submittedName>
        <fullName evidence="2">Uncharacterized protein</fullName>
    </submittedName>
</protein>